<accession>A0ABN7VNB3</accession>
<keyword evidence="2" id="KW-1185">Reference proteome</keyword>
<gene>
    <name evidence="1" type="ORF">GMARGA_LOCUS20726</name>
</gene>
<feature type="non-terminal residue" evidence="1">
    <location>
        <position position="1"/>
    </location>
</feature>
<protein>
    <submittedName>
        <fullName evidence="1">31480_t:CDS:1</fullName>
    </submittedName>
</protein>
<evidence type="ECO:0000313" key="2">
    <source>
        <dbReference type="Proteomes" id="UP000789901"/>
    </source>
</evidence>
<comment type="caution">
    <text evidence="1">The sequence shown here is derived from an EMBL/GenBank/DDBJ whole genome shotgun (WGS) entry which is preliminary data.</text>
</comment>
<organism evidence="1 2">
    <name type="scientific">Gigaspora margarita</name>
    <dbReference type="NCBI Taxonomy" id="4874"/>
    <lineage>
        <taxon>Eukaryota</taxon>
        <taxon>Fungi</taxon>
        <taxon>Fungi incertae sedis</taxon>
        <taxon>Mucoromycota</taxon>
        <taxon>Glomeromycotina</taxon>
        <taxon>Glomeromycetes</taxon>
        <taxon>Diversisporales</taxon>
        <taxon>Gigasporaceae</taxon>
        <taxon>Gigaspora</taxon>
    </lineage>
</organism>
<evidence type="ECO:0000313" key="1">
    <source>
        <dbReference type="EMBL" id="CAG8787741.1"/>
    </source>
</evidence>
<proteinExistence type="predicted"/>
<name>A0ABN7VNB3_GIGMA</name>
<dbReference type="EMBL" id="CAJVQB010018472">
    <property type="protein sequence ID" value="CAG8787741.1"/>
    <property type="molecule type" value="Genomic_DNA"/>
</dbReference>
<dbReference type="Proteomes" id="UP000789901">
    <property type="component" value="Unassembled WGS sequence"/>
</dbReference>
<reference evidence="1 2" key="1">
    <citation type="submission" date="2021-06" db="EMBL/GenBank/DDBJ databases">
        <authorList>
            <person name="Kallberg Y."/>
            <person name="Tangrot J."/>
            <person name="Rosling A."/>
        </authorList>
    </citation>
    <scope>NUCLEOTIDE SEQUENCE [LARGE SCALE GENOMIC DNA]</scope>
    <source>
        <strain evidence="1 2">120-4 pot B 10/14</strain>
    </source>
</reference>
<sequence length="149" mass="17397">DLNDKENQVIVFKDTHYTSSRFTPDQRRALLFNVNQSFEVQEQDFDKEWYPLSQIFGQGACNKVVMLDVKKQLDTENMAFEFHTKQISAFGVGSEILEQIHKFPFPIQQLIVSEVYTMQKAYKKYEKLLKNADTRASGSNENKNNIKPH</sequence>